<dbReference type="RefSeq" id="WP_133586066.1">
    <property type="nucleotide sequence ID" value="NZ_SNYV01000017.1"/>
</dbReference>
<name>A0A4R6WD82_9SPHI</name>
<keyword evidence="3" id="KW-1185">Reference proteome</keyword>
<keyword evidence="1" id="KW-0812">Transmembrane</keyword>
<feature type="transmembrane region" description="Helical" evidence="1">
    <location>
        <begin position="12"/>
        <end position="29"/>
    </location>
</feature>
<keyword evidence="1" id="KW-1133">Transmembrane helix</keyword>
<reference evidence="2 3" key="1">
    <citation type="submission" date="2019-03" db="EMBL/GenBank/DDBJ databases">
        <title>Genomic Encyclopedia of Archaeal and Bacterial Type Strains, Phase II (KMG-II): from individual species to whole genera.</title>
        <authorList>
            <person name="Goeker M."/>
        </authorList>
    </citation>
    <scope>NUCLEOTIDE SEQUENCE [LARGE SCALE GENOMIC DNA]</scope>
    <source>
        <strain evidence="2 3">DSM 28353</strain>
    </source>
</reference>
<gene>
    <name evidence="2" type="ORF">CLV99_3897</name>
</gene>
<proteinExistence type="predicted"/>
<evidence type="ECO:0000313" key="3">
    <source>
        <dbReference type="Proteomes" id="UP000295292"/>
    </source>
</evidence>
<keyword evidence="1" id="KW-0472">Membrane</keyword>
<evidence type="ECO:0000256" key="1">
    <source>
        <dbReference type="SAM" id="Phobius"/>
    </source>
</evidence>
<evidence type="ECO:0000313" key="2">
    <source>
        <dbReference type="EMBL" id="TDQ75297.1"/>
    </source>
</evidence>
<dbReference type="AlphaFoldDB" id="A0A4R6WD82"/>
<dbReference type="EMBL" id="SNYV01000017">
    <property type="protein sequence ID" value="TDQ75297.1"/>
    <property type="molecule type" value="Genomic_DNA"/>
</dbReference>
<organism evidence="2 3">
    <name type="scientific">Sphingobacterium yanglingense</name>
    <dbReference type="NCBI Taxonomy" id="1437280"/>
    <lineage>
        <taxon>Bacteria</taxon>
        <taxon>Pseudomonadati</taxon>
        <taxon>Bacteroidota</taxon>
        <taxon>Sphingobacteriia</taxon>
        <taxon>Sphingobacteriales</taxon>
        <taxon>Sphingobacteriaceae</taxon>
        <taxon>Sphingobacterium</taxon>
    </lineage>
</organism>
<sequence length="134" mass="14854">MKTLNFIKKYAMAIVAGIAIMGFSSFKLYQKETLTDVVFRYQPPGSLTDPYDESNVKNTAYWVKDNEVCSELAPQEVACSIQVPLGNTMNSGNNIDPSKVTIETSFHSTKNYGVAPSTALTPKYTNPINRQLHP</sequence>
<comment type="caution">
    <text evidence="2">The sequence shown here is derived from an EMBL/GenBank/DDBJ whole genome shotgun (WGS) entry which is preliminary data.</text>
</comment>
<accession>A0A4R6WD82</accession>
<dbReference type="Proteomes" id="UP000295292">
    <property type="component" value="Unassembled WGS sequence"/>
</dbReference>
<protein>
    <submittedName>
        <fullName evidence="2">Uncharacterized protein</fullName>
    </submittedName>
</protein>
<dbReference type="OrthoDB" id="710831at2"/>